<accession>K0TAY4</accession>
<comment type="caution">
    <text evidence="1">The sequence shown here is derived from an EMBL/GenBank/DDBJ whole genome shotgun (WGS) entry which is preliminary data.</text>
</comment>
<dbReference type="EMBL" id="AGNL01008318">
    <property type="protein sequence ID" value="EJK70606.1"/>
    <property type="molecule type" value="Genomic_DNA"/>
</dbReference>
<evidence type="ECO:0000313" key="1">
    <source>
        <dbReference type="EMBL" id="EJK70606.1"/>
    </source>
</evidence>
<gene>
    <name evidence="1" type="ORF">THAOC_08022</name>
</gene>
<dbReference type="Proteomes" id="UP000266841">
    <property type="component" value="Unassembled WGS sequence"/>
</dbReference>
<reference evidence="1 2" key="1">
    <citation type="journal article" date="2012" name="Genome Biol.">
        <title>Genome and low-iron response of an oceanic diatom adapted to chronic iron limitation.</title>
        <authorList>
            <person name="Lommer M."/>
            <person name="Specht M."/>
            <person name="Roy A.S."/>
            <person name="Kraemer L."/>
            <person name="Andreson R."/>
            <person name="Gutowska M.A."/>
            <person name="Wolf J."/>
            <person name="Bergner S.V."/>
            <person name="Schilhabel M.B."/>
            <person name="Klostermeier U.C."/>
            <person name="Beiko R.G."/>
            <person name="Rosenstiel P."/>
            <person name="Hippler M."/>
            <person name="Laroche J."/>
        </authorList>
    </citation>
    <scope>NUCLEOTIDE SEQUENCE [LARGE SCALE GENOMIC DNA]</scope>
    <source>
        <strain evidence="1 2">CCMP1005</strain>
    </source>
</reference>
<name>K0TAY4_THAOC</name>
<protein>
    <submittedName>
        <fullName evidence="1">Uncharacterized protein</fullName>
    </submittedName>
</protein>
<feature type="non-terminal residue" evidence="1">
    <location>
        <position position="91"/>
    </location>
</feature>
<evidence type="ECO:0000313" key="2">
    <source>
        <dbReference type="Proteomes" id="UP000266841"/>
    </source>
</evidence>
<proteinExistence type="predicted"/>
<organism evidence="1 2">
    <name type="scientific">Thalassiosira oceanica</name>
    <name type="common">Marine diatom</name>
    <dbReference type="NCBI Taxonomy" id="159749"/>
    <lineage>
        <taxon>Eukaryota</taxon>
        <taxon>Sar</taxon>
        <taxon>Stramenopiles</taxon>
        <taxon>Ochrophyta</taxon>
        <taxon>Bacillariophyta</taxon>
        <taxon>Coscinodiscophyceae</taxon>
        <taxon>Thalassiosirophycidae</taxon>
        <taxon>Thalassiosirales</taxon>
        <taxon>Thalassiosiraceae</taxon>
        <taxon>Thalassiosira</taxon>
    </lineage>
</organism>
<dbReference type="AlphaFoldDB" id="K0TAY4"/>
<sequence length="91" mass="9682">MEVDLPVFTIVSGFGYGATIGFVDDNLLDSTLSTITLASDGLVRIDLVKDAAAELSNIGSKLNIEEFHEPLPLVKNSVNELFAGEGRTLAD</sequence>
<keyword evidence="2" id="KW-1185">Reference proteome</keyword>